<keyword evidence="1" id="KW-0808">Transferase</keyword>
<dbReference type="GO" id="GO:0016747">
    <property type="term" value="F:acyltransferase activity, transferring groups other than amino-acyl groups"/>
    <property type="evidence" value="ECO:0007669"/>
    <property type="project" value="InterPro"/>
</dbReference>
<dbReference type="RefSeq" id="WP_113846111.1">
    <property type="nucleotide sequence ID" value="NZ_LEPB01000004.1"/>
</dbReference>
<accession>A0A367CFP1</accession>
<dbReference type="Proteomes" id="UP000252797">
    <property type="component" value="Unassembled WGS sequence"/>
</dbReference>
<keyword evidence="2" id="KW-0012">Acyltransferase</keyword>
<dbReference type="CDD" id="cd04301">
    <property type="entry name" value="NAT_SF"/>
    <property type="match status" value="1"/>
</dbReference>
<dbReference type="PANTHER" id="PTHR43420">
    <property type="entry name" value="ACETYLTRANSFERASE"/>
    <property type="match status" value="1"/>
</dbReference>
<dbReference type="PANTHER" id="PTHR43420:SF44">
    <property type="entry name" value="ACETYLTRANSFERASE YPEA"/>
    <property type="match status" value="1"/>
</dbReference>
<organism evidence="4 5">
    <name type="scientific">Enterococcus durans</name>
    <dbReference type="NCBI Taxonomy" id="53345"/>
    <lineage>
        <taxon>Bacteria</taxon>
        <taxon>Bacillati</taxon>
        <taxon>Bacillota</taxon>
        <taxon>Bacilli</taxon>
        <taxon>Lactobacillales</taxon>
        <taxon>Enterococcaceae</taxon>
        <taxon>Enterococcus</taxon>
    </lineage>
</organism>
<feature type="domain" description="N-acetyltransferase" evidence="3">
    <location>
        <begin position="143"/>
        <end position="273"/>
    </location>
</feature>
<proteinExistence type="predicted"/>
<dbReference type="SUPFAM" id="SSF55729">
    <property type="entry name" value="Acyl-CoA N-acyltransferases (Nat)"/>
    <property type="match status" value="1"/>
</dbReference>
<dbReference type="EMBL" id="LEPB01000004">
    <property type="protein sequence ID" value="RCA11429.1"/>
    <property type="molecule type" value="Genomic_DNA"/>
</dbReference>
<dbReference type="InterPro" id="IPR016181">
    <property type="entry name" value="Acyl_CoA_acyltransferase"/>
</dbReference>
<evidence type="ECO:0000256" key="1">
    <source>
        <dbReference type="ARBA" id="ARBA00022679"/>
    </source>
</evidence>
<dbReference type="InterPro" id="IPR050680">
    <property type="entry name" value="YpeA/RimI_acetyltransf"/>
</dbReference>
<reference evidence="4 5" key="1">
    <citation type="submission" date="2015-06" db="EMBL/GenBank/DDBJ databases">
        <title>The Genome Sequence of Enterococcus durans 4EA1.</title>
        <authorList>
            <consortium name="The Broad Institute Genomics Platform"/>
            <consortium name="The Broad Institute Genome Sequencing Center for Infectious Disease"/>
            <person name="Earl A.M."/>
            <person name="Van Tyne D."/>
            <person name="Lebreton F."/>
            <person name="Saavedra J.T."/>
            <person name="Gilmore M.S."/>
            <person name="Manson Mcguire A."/>
            <person name="Clock S."/>
            <person name="Crupain M."/>
            <person name="Rangan U."/>
            <person name="Young S."/>
            <person name="Abouelleil A."/>
            <person name="Cao P."/>
            <person name="Chapman S.B."/>
            <person name="Griggs A."/>
            <person name="Priest M."/>
            <person name="Shea T."/>
            <person name="Wortman J."/>
            <person name="Nusbaum C."/>
            <person name="Birren B."/>
        </authorList>
    </citation>
    <scope>NUCLEOTIDE SEQUENCE [LARGE SCALE GENOMIC DNA]</scope>
    <source>
        <strain evidence="4 5">4EA1</strain>
    </source>
</reference>
<dbReference type="AlphaFoldDB" id="A0A367CFP1"/>
<evidence type="ECO:0000259" key="3">
    <source>
        <dbReference type="PROSITE" id="PS51186"/>
    </source>
</evidence>
<dbReference type="Pfam" id="PF00583">
    <property type="entry name" value="Acetyltransf_1"/>
    <property type="match status" value="1"/>
</dbReference>
<gene>
    <name evidence="4" type="ORF">EA71_02187</name>
</gene>
<dbReference type="InterPro" id="IPR000182">
    <property type="entry name" value="GNAT_dom"/>
</dbReference>
<evidence type="ECO:0000313" key="4">
    <source>
        <dbReference type="EMBL" id="RCA11429.1"/>
    </source>
</evidence>
<name>A0A367CFP1_9ENTE</name>
<dbReference type="PROSITE" id="PS51186">
    <property type="entry name" value="GNAT"/>
    <property type="match status" value="1"/>
</dbReference>
<dbReference type="Gene3D" id="3.40.630.30">
    <property type="match status" value="1"/>
</dbReference>
<sequence>MKKIFNTQLSSFEMTEVKQLKETVERQRTCRFKLEPDFLHQANRRSQHFLYYQEDTLLAYAFLNFFDSQVLEATLIVQENELIADSLVALNDFARQQAIPTVLIITDINDQLLTTFLKNEQSYVHQFSEYRLFLDSSNFNAQQEVLPLRHAKTEKSLQIARLLAEMPEDEIEPLLPEDLANTLVLTKEDRVIACIRIDESPKTYGIYGFVVDPDHRGRGLGQSILSTVIQQLLAKKQKEIYLEVEATNQRALHLYTKLGFRKEILFDYYCHEV</sequence>
<protein>
    <recommendedName>
        <fullName evidence="3">N-acetyltransferase domain-containing protein</fullName>
    </recommendedName>
</protein>
<evidence type="ECO:0000313" key="5">
    <source>
        <dbReference type="Proteomes" id="UP000252797"/>
    </source>
</evidence>
<evidence type="ECO:0000256" key="2">
    <source>
        <dbReference type="ARBA" id="ARBA00023315"/>
    </source>
</evidence>
<comment type="caution">
    <text evidence="4">The sequence shown here is derived from an EMBL/GenBank/DDBJ whole genome shotgun (WGS) entry which is preliminary data.</text>
</comment>